<comment type="subcellular location">
    <subcellularLocation>
        <location evidence="1">Endomembrane system</location>
        <topology evidence="1">Multi-pass membrane protein</topology>
    </subcellularLocation>
</comment>
<evidence type="ECO:0000313" key="14">
    <source>
        <dbReference type="Proteomes" id="UP000230750"/>
    </source>
</evidence>
<keyword evidence="8 10" id="KW-0012">Acyltransferase</keyword>
<reference evidence="13 14" key="1">
    <citation type="journal article" date="2017" name="PLoS Biol.">
        <title>The sea cucumber genome provides insights into morphological evolution and visceral regeneration.</title>
        <authorList>
            <person name="Zhang X."/>
            <person name="Sun L."/>
            <person name="Yuan J."/>
            <person name="Sun Y."/>
            <person name="Gao Y."/>
            <person name="Zhang L."/>
            <person name="Li S."/>
            <person name="Dai H."/>
            <person name="Hamel J.F."/>
            <person name="Liu C."/>
            <person name="Yu Y."/>
            <person name="Liu S."/>
            <person name="Lin W."/>
            <person name="Guo K."/>
            <person name="Jin S."/>
            <person name="Xu P."/>
            <person name="Storey K.B."/>
            <person name="Huan P."/>
            <person name="Zhang T."/>
            <person name="Zhou Y."/>
            <person name="Zhang J."/>
            <person name="Lin C."/>
            <person name="Li X."/>
            <person name="Xing L."/>
            <person name="Huo D."/>
            <person name="Sun M."/>
            <person name="Wang L."/>
            <person name="Mercier A."/>
            <person name="Li F."/>
            <person name="Yang H."/>
            <person name="Xiang J."/>
        </authorList>
    </citation>
    <scope>NUCLEOTIDE SEQUENCE [LARGE SCALE GENOMIC DNA]</scope>
    <source>
        <strain evidence="13">Shaxun</strain>
        <tissue evidence="13">Muscle</tissue>
    </source>
</reference>
<dbReference type="AlphaFoldDB" id="A0A2G8KY57"/>
<evidence type="ECO:0000256" key="8">
    <source>
        <dbReference type="ARBA" id="ARBA00023315"/>
    </source>
</evidence>
<dbReference type="STRING" id="307972.A0A2G8KY57"/>
<comment type="caution">
    <text evidence="13">The sequence shown here is derived from an EMBL/GenBank/DDBJ whole genome shotgun (WGS) entry which is preliminary data.</text>
</comment>
<keyword evidence="14" id="KW-1185">Reference proteome</keyword>
<evidence type="ECO:0000256" key="5">
    <source>
        <dbReference type="ARBA" id="ARBA00023136"/>
    </source>
</evidence>
<dbReference type="InterPro" id="IPR001594">
    <property type="entry name" value="Palmitoyltrfase_DHHC"/>
</dbReference>
<evidence type="ECO:0000259" key="12">
    <source>
        <dbReference type="Pfam" id="PF01529"/>
    </source>
</evidence>
<dbReference type="GO" id="GO:0019706">
    <property type="term" value="F:protein-cysteine S-palmitoyltransferase activity"/>
    <property type="evidence" value="ECO:0007669"/>
    <property type="project" value="UniProtKB-EC"/>
</dbReference>
<evidence type="ECO:0000256" key="1">
    <source>
        <dbReference type="ARBA" id="ARBA00004127"/>
    </source>
</evidence>
<dbReference type="EC" id="2.3.1.225" evidence="10"/>
<keyword evidence="4 10" id="KW-1133">Transmembrane helix</keyword>
<gene>
    <name evidence="13" type="ORF">BSL78_10170</name>
</gene>
<dbReference type="GO" id="GO:0006612">
    <property type="term" value="P:protein targeting to membrane"/>
    <property type="evidence" value="ECO:0007669"/>
    <property type="project" value="TreeGrafter"/>
</dbReference>
<feature type="region of interest" description="Disordered" evidence="11">
    <location>
        <begin position="330"/>
        <end position="377"/>
    </location>
</feature>
<feature type="transmembrane region" description="Helical" evidence="10">
    <location>
        <begin position="246"/>
        <end position="272"/>
    </location>
</feature>
<evidence type="ECO:0000256" key="6">
    <source>
        <dbReference type="ARBA" id="ARBA00023139"/>
    </source>
</evidence>
<protein>
    <recommendedName>
        <fullName evidence="10">Palmitoyltransferase</fullName>
        <ecNumber evidence="10">2.3.1.225</ecNumber>
    </recommendedName>
</protein>
<accession>A0A2G8KY57</accession>
<dbReference type="OrthoDB" id="4096362at2759"/>
<dbReference type="Proteomes" id="UP000230750">
    <property type="component" value="Unassembled WGS sequence"/>
</dbReference>
<comment type="domain">
    <text evidence="10">The DHHC domain is required for palmitoyltransferase activity.</text>
</comment>
<evidence type="ECO:0000256" key="7">
    <source>
        <dbReference type="ARBA" id="ARBA00023288"/>
    </source>
</evidence>
<feature type="region of interest" description="Disordered" evidence="11">
    <location>
        <begin position="1"/>
        <end position="25"/>
    </location>
</feature>
<feature type="domain" description="Palmitoyltransferase DHHC" evidence="12">
    <location>
        <begin position="178"/>
        <end position="247"/>
    </location>
</feature>
<evidence type="ECO:0000256" key="3">
    <source>
        <dbReference type="ARBA" id="ARBA00022692"/>
    </source>
</evidence>
<evidence type="ECO:0000313" key="13">
    <source>
        <dbReference type="EMBL" id="PIK52921.1"/>
    </source>
</evidence>
<dbReference type="GO" id="GO:0005794">
    <property type="term" value="C:Golgi apparatus"/>
    <property type="evidence" value="ECO:0007669"/>
    <property type="project" value="TreeGrafter"/>
</dbReference>
<feature type="compositionally biased region" description="Polar residues" evidence="11">
    <location>
        <begin position="345"/>
        <end position="361"/>
    </location>
</feature>
<evidence type="ECO:0000256" key="10">
    <source>
        <dbReference type="RuleBase" id="RU079119"/>
    </source>
</evidence>
<comment type="similarity">
    <text evidence="10">Belongs to the DHHC palmitoyltransferase family.</text>
</comment>
<dbReference type="GO" id="GO:0005783">
    <property type="term" value="C:endoplasmic reticulum"/>
    <property type="evidence" value="ECO:0007669"/>
    <property type="project" value="TreeGrafter"/>
</dbReference>
<organism evidence="13 14">
    <name type="scientific">Stichopus japonicus</name>
    <name type="common">Sea cucumber</name>
    <dbReference type="NCBI Taxonomy" id="307972"/>
    <lineage>
        <taxon>Eukaryota</taxon>
        <taxon>Metazoa</taxon>
        <taxon>Echinodermata</taxon>
        <taxon>Eleutherozoa</taxon>
        <taxon>Echinozoa</taxon>
        <taxon>Holothuroidea</taxon>
        <taxon>Aspidochirotacea</taxon>
        <taxon>Aspidochirotida</taxon>
        <taxon>Stichopodidae</taxon>
        <taxon>Apostichopus</taxon>
    </lineage>
</organism>
<keyword evidence="2 10" id="KW-0808">Transferase</keyword>
<dbReference type="PANTHER" id="PTHR22883:SF43">
    <property type="entry name" value="PALMITOYLTRANSFERASE APP"/>
    <property type="match status" value="1"/>
</dbReference>
<keyword evidence="5 10" id="KW-0472">Membrane</keyword>
<dbReference type="PANTHER" id="PTHR22883">
    <property type="entry name" value="ZINC FINGER DHHC DOMAIN CONTAINING PROTEIN"/>
    <property type="match status" value="1"/>
</dbReference>
<dbReference type="InterPro" id="IPR039859">
    <property type="entry name" value="PFA4/ZDH16/20/ERF2-like"/>
</dbReference>
<keyword evidence="6" id="KW-0564">Palmitate</keyword>
<proteinExistence type="inferred from homology"/>
<evidence type="ECO:0000256" key="2">
    <source>
        <dbReference type="ARBA" id="ARBA00022679"/>
    </source>
</evidence>
<sequence>MSGPDNPQHDTVGLTDGPSSAAVSPLHVPATSATSRTGYSALETSAMSHIGKRKYEVFPGKNTFHCGGHIMMGRDKGFFFLTVGLFIFGGALYFAFDCVYLATEVHWSIPIVGAILYILSLSNLLWAGMSDPGIIPRATTDEAADIEKNIEVPKQDNPTYRPPPRIKEVTVNGVSLTLKFCYTCRIFRPPRASHCSICDNCVDNFDHHCPWVGNCVGKRNYRYFYLFLVCTCFLSIYVFACNIATLVLEGLICFITIWSVLGLAGFHTYLIAASTTTNEDIKGTWSRKRSPAMKNPYNNNSFSKNFCVTLCGPNTDSLIDRRGIVTEDYSVASNPPMKPPEPYIPNSSQDQVETFHNNSAAALTPDHNEPLAANGQS</sequence>
<feature type="transmembrane region" description="Helical" evidence="10">
    <location>
        <begin position="223"/>
        <end position="240"/>
    </location>
</feature>
<keyword evidence="3 10" id="KW-0812">Transmembrane</keyword>
<feature type="transmembrane region" description="Helical" evidence="10">
    <location>
        <begin position="78"/>
        <end position="96"/>
    </location>
</feature>
<dbReference type="PROSITE" id="PS50216">
    <property type="entry name" value="DHHC"/>
    <property type="match status" value="1"/>
</dbReference>
<evidence type="ECO:0000256" key="9">
    <source>
        <dbReference type="ARBA" id="ARBA00048048"/>
    </source>
</evidence>
<name>A0A2G8KY57_STIJA</name>
<feature type="transmembrane region" description="Helical" evidence="10">
    <location>
        <begin position="108"/>
        <end position="127"/>
    </location>
</feature>
<dbReference type="Pfam" id="PF01529">
    <property type="entry name" value="DHHC"/>
    <property type="match status" value="1"/>
</dbReference>
<evidence type="ECO:0000256" key="11">
    <source>
        <dbReference type="SAM" id="MobiDB-lite"/>
    </source>
</evidence>
<evidence type="ECO:0000256" key="4">
    <source>
        <dbReference type="ARBA" id="ARBA00022989"/>
    </source>
</evidence>
<dbReference type="EMBL" id="MRZV01000309">
    <property type="protein sequence ID" value="PIK52921.1"/>
    <property type="molecule type" value="Genomic_DNA"/>
</dbReference>
<comment type="catalytic activity">
    <reaction evidence="9 10">
        <text>L-cysteinyl-[protein] + hexadecanoyl-CoA = S-hexadecanoyl-L-cysteinyl-[protein] + CoA</text>
        <dbReference type="Rhea" id="RHEA:36683"/>
        <dbReference type="Rhea" id="RHEA-COMP:10131"/>
        <dbReference type="Rhea" id="RHEA-COMP:11032"/>
        <dbReference type="ChEBI" id="CHEBI:29950"/>
        <dbReference type="ChEBI" id="CHEBI:57287"/>
        <dbReference type="ChEBI" id="CHEBI:57379"/>
        <dbReference type="ChEBI" id="CHEBI:74151"/>
        <dbReference type="EC" id="2.3.1.225"/>
    </reaction>
</comment>
<keyword evidence="7" id="KW-0449">Lipoprotein</keyword>